<dbReference type="InterPro" id="IPR005846">
    <property type="entry name" value="A-D-PHexomutase_a/b/a-III"/>
</dbReference>
<dbReference type="Pfam" id="PF00408">
    <property type="entry name" value="PGM_PMM_IV"/>
    <property type="match status" value="1"/>
</dbReference>
<dbReference type="NCBIfam" id="NF008139">
    <property type="entry name" value="PRK10887.1"/>
    <property type="match status" value="1"/>
</dbReference>
<keyword evidence="3 6" id="KW-0479">Metal-binding</keyword>
<keyword evidence="2 6" id="KW-0597">Phosphoprotein</keyword>
<dbReference type="PRINTS" id="PR00509">
    <property type="entry name" value="PGMPMM"/>
</dbReference>
<keyword evidence="5 6" id="KW-0413">Isomerase</keyword>
<evidence type="ECO:0000256" key="2">
    <source>
        <dbReference type="ARBA" id="ARBA00022553"/>
    </source>
</evidence>
<evidence type="ECO:0000256" key="3">
    <source>
        <dbReference type="ARBA" id="ARBA00022723"/>
    </source>
</evidence>
<dbReference type="PROSITE" id="PS00710">
    <property type="entry name" value="PGM_PMM"/>
    <property type="match status" value="1"/>
</dbReference>
<dbReference type="RefSeq" id="WP_345194374.1">
    <property type="nucleotide sequence ID" value="NZ_BAABFL010000089.1"/>
</dbReference>
<evidence type="ECO:0000256" key="1">
    <source>
        <dbReference type="ARBA" id="ARBA00010231"/>
    </source>
</evidence>
<reference evidence="14" key="1">
    <citation type="journal article" date="2019" name="Int. J. Syst. Evol. Microbiol.">
        <title>The Global Catalogue of Microorganisms (GCM) 10K type strain sequencing project: providing services to taxonomists for standard genome sequencing and annotation.</title>
        <authorList>
            <consortium name="The Broad Institute Genomics Platform"/>
            <consortium name="The Broad Institute Genome Sequencing Center for Infectious Disease"/>
            <person name="Wu L."/>
            <person name="Ma J."/>
        </authorList>
    </citation>
    <scope>NUCLEOTIDE SEQUENCE [LARGE SCALE GENOMIC DNA]</scope>
    <source>
        <strain evidence="14">JCM 17805</strain>
    </source>
</reference>
<keyword evidence="14" id="KW-1185">Reference proteome</keyword>
<dbReference type="Pfam" id="PF02879">
    <property type="entry name" value="PGM_PMM_II"/>
    <property type="match status" value="1"/>
</dbReference>
<dbReference type="InterPro" id="IPR005844">
    <property type="entry name" value="A-D-PHexomutase_a/b/a-I"/>
</dbReference>
<gene>
    <name evidence="13" type="primary">glmM_2</name>
    <name evidence="6" type="synonym">glmM</name>
    <name evidence="13" type="ORF">GCM10023116_09520</name>
</gene>
<dbReference type="CDD" id="cd05802">
    <property type="entry name" value="GlmM"/>
    <property type="match status" value="1"/>
</dbReference>
<feature type="active site" description="Phosphoserine intermediate" evidence="6">
    <location>
        <position position="101"/>
    </location>
</feature>
<dbReference type="Pfam" id="PF02880">
    <property type="entry name" value="PGM_PMM_III"/>
    <property type="match status" value="1"/>
</dbReference>
<protein>
    <recommendedName>
        <fullName evidence="6 8">Phosphoglucosamine mutase</fullName>
        <ecNumber evidence="6 8">5.4.2.10</ecNumber>
    </recommendedName>
</protein>
<evidence type="ECO:0000259" key="11">
    <source>
        <dbReference type="Pfam" id="PF02879"/>
    </source>
</evidence>
<dbReference type="Gene3D" id="3.30.310.50">
    <property type="entry name" value="Alpha-D-phosphohexomutase, C-terminal domain"/>
    <property type="match status" value="1"/>
</dbReference>
<evidence type="ECO:0000256" key="5">
    <source>
        <dbReference type="ARBA" id="ARBA00023235"/>
    </source>
</evidence>
<dbReference type="InterPro" id="IPR006352">
    <property type="entry name" value="GlmM_bact"/>
</dbReference>
<sequence length="445" mass="47582">MTRKYFGTDGIRGRVGEFPITPEFVLKLGWAAGRVFAGQGANRVIIGKDTRISGYMFESALEAGLSAAGVDVWLLGPMPTPAIAYLTRTFNACAGIVISASHNPYHDNGIKFFSSRGDKLPDGVELAIERMLDEPLEVVEPDCLGKARRIEDAAGRYIEYCKATVGTGLDLSGLKIIVDGAHGATYHVGPAVFRELGATVDVIGVQPDGLNINKDVGSTHLDALRAEVVAREANLGIAFDGDGDRLMMVDHKGEVVDGDELIYITAAFRRARGELAGGVVGTVMSNLGMEKALADLSIPFERAAVGDRYVNELLLKKGWQLGGESSGHIICRYVSTTGDGIVSALQVLRAVVETGRSLHALKSDMAKYPQVMINVRLPEKMDVSGNPAVTKAVCAVEARLAGRGRVLLRPSGTEPLIRVMVEGEDYQEVADSCRELADVVKAQLG</sequence>
<accession>A0ABP8UYJ7</accession>
<comment type="function">
    <text evidence="6 8">Catalyzes the conversion of glucosamine-6-phosphate to glucosamine-1-phosphate.</text>
</comment>
<feature type="domain" description="Alpha-D-phosphohexomutase alpha/beta/alpha" evidence="10">
    <location>
        <begin position="3"/>
        <end position="134"/>
    </location>
</feature>
<dbReference type="SUPFAM" id="SSF55957">
    <property type="entry name" value="Phosphoglucomutase, C-terminal domain"/>
    <property type="match status" value="1"/>
</dbReference>
<evidence type="ECO:0000256" key="7">
    <source>
        <dbReference type="RuleBase" id="RU004326"/>
    </source>
</evidence>
<evidence type="ECO:0000259" key="9">
    <source>
        <dbReference type="Pfam" id="PF00408"/>
    </source>
</evidence>
<evidence type="ECO:0000313" key="14">
    <source>
        <dbReference type="Proteomes" id="UP001500604"/>
    </source>
</evidence>
<comment type="caution">
    <text evidence="13">The sequence shown here is derived from an EMBL/GenBank/DDBJ whole genome shotgun (WGS) entry which is preliminary data.</text>
</comment>
<dbReference type="EC" id="5.4.2.10" evidence="6 8"/>
<dbReference type="PANTHER" id="PTHR42946:SF1">
    <property type="entry name" value="PHOSPHOGLUCOMUTASE (ALPHA-D-GLUCOSE-1,6-BISPHOSPHATE-DEPENDENT)"/>
    <property type="match status" value="1"/>
</dbReference>
<comment type="PTM">
    <text evidence="6">Activated by phosphorylation.</text>
</comment>
<dbReference type="Gene3D" id="3.40.120.10">
    <property type="entry name" value="Alpha-D-Glucose-1,6-Bisphosphate, subunit A, domain 3"/>
    <property type="match status" value="3"/>
</dbReference>
<feature type="binding site" evidence="6">
    <location>
        <position position="240"/>
    </location>
    <ligand>
        <name>Mg(2+)</name>
        <dbReference type="ChEBI" id="CHEBI:18420"/>
    </ligand>
</feature>
<evidence type="ECO:0000313" key="13">
    <source>
        <dbReference type="EMBL" id="GAA4648682.1"/>
    </source>
</evidence>
<feature type="domain" description="Alpha-D-phosphohexomutase C-terminal" evidence="9">
    <location>
        <begin position="372"/>
        <end position="438"/>
    </location>
</feature>
<dbReference type="SUPFAM" id="SSF53738">
    <property type="entry name" value="Phosphoglucomutase, first 3 domains"/>
    <property type="match status" value="3"/>
</dbReference>
<proteinExistence type="inferred from homology"/>
<evidence type="ECO:0000259" key="12">
    <source>
        <dbReference type="Pfam" id="PF02880"/>
    </source>
</evidence>
<comment type="similarity">
    <text evidence="1 6 7">Belongs to the phosphohexose mutase family.</text>
</comment>
<dbReference type="InterPro" id="IPR005843">
    <property type="entry name" value="A-D-PHexomutase_C"/>
</dbReference>
<dbReference type="NCBIfam" id="TIGR01455">
    <property type="entry name" value="glmM"/>
    <property type="match status" value="1"/>
</dbReference>
<dbReference type="InterPro" id="IPR016066">
    <property type="entry name" value="A-D-PHexomutase_CS"/>
</dbReference>
<dbReference type="HAMAP" id="MF_01554_B">
    <property type="entry name" value="GlmM_B"/>
    <property type="match status" value="1"/>
</dbReference>
<dbReference type="InterPro" id="IPR005841">
    <property type="entry name" value="Alpha-D-phosphohexomutase_SF"/>
</dbReference>
<feature type="binding site" description="via phosphate group" evidence="6">
    <location>
        <position position="101"/>
    </location>
    <ligand>
        <name>Mg(2+)</name>
        <dbReference type="ChEBI" id="CHEBI:18420"/>
    </ligand>
</feature>
<dbReference type="Proteomes" id="UP001500604">
    <property type="component" value="Unassembled WGS sequence"/>
</dbReference>
<comment type="catalytic activity">
    <reaction evidence="6 8">
        <text>alpha-D-glucosamine 1-phosphate = D-glucosamine 6-phosphate</text>
        <dbReference type="Rhea" id="RHEA:23424"/>
        <dbReference type="ChEBI" id="CHEBI:58516"/>
        <dbReference type="ChEBI" id="CHEBI:58725"/>
        <dbReference type="EC" id="5.4.2.10"/>
    </reaction>
</comment>
<feature type="modified residue" description="Phosphoserine" evidence="6">
    <location>
        <position position="101"/>
    </location>
</feature>
<evidence type="ECO:0000256" key="4">
    <source>
        <dbReference type="ARBA" id="ARBA00022842"/>
    </source>
</evidence>
<dbReference type="InterPro" id="IPR050060">
    <property type="entry name" value="Phosphoglucosamine_mutase"/>
</dbReference>
<dbReference type="PANTHER" id="PTHR42946">
    <property type="entry name" value="PHOSPHOHEXOSE MUTASE"/>
    <property type="match status" value="1"/>
</dbReference>
<feature type="domain" description="Alpha-D-phosphohexomutase alpha/beta/alpha" evidence="12">
    <location>
        <begin position="257"/>
        <end position="368"/>
    </location>
</feature>
<evidence type="ECO:0000256" key="8">
    <source>
        <dbReference type="RuleBase" id="RU004327"/>
    </source>
</evidence>
<dbReference type="InterPro" id="IPR005845">
    <property type="entry name" value="A-D-PHexomutase_a/b/a-II"/>
</dbReference>
<evidence type="ECO:0000256" key="6">
    <source>
        <dbReference type="HAMAP-Rule" id="MF_01554"/>
    </source>
</evidence>
<comment type="cofactor">
    <cofactor evidence="6">
        <name>Mg(2+)</name>
        <dbReference type="ChEBI" id="CHEBI:18420"/>
    </cofactor>
    <text evidence="6">Binds 1 Mg(2+) ion per subunit.</text>
</comment>
<name>A0ABP8UYJ7_9GAMM</name>
<feature type="binding site" evidence="6">
    <location>
        <position position="244"/>
    </location>
    <ligand>
        <name>Mg(2+)</name>
        <dbReference type="ChEBI" id="CHEBI:18420"/>
    </ligand>
</feature>
<evidence type="ECO:0000259" key="10">
    <source>
        <dbReference type="Pfam" id="PF02878"/>
    </source>
</evidence>
<feature type="binding site" evidence="6">
    <location>
        <position position="242"/>
    </location>
    <ligand>
        <name>Mg(2+)</name>
        <dbReference type="ChEBI" id="CHEBI:18420"/>
    </ligand>
</feature>
<dbReference type="Pfam" id="PF02878">
    <property type="entry name" value="PGM_PMM_I"/>
    <property type="match status" value="1"/>
</dbReference>
<feature type="domain" description="Alpha-D-phosphohexomutase alpha/beta/alpha" evidence="11">
    <location>
        <begin position="156"/>
        <end position="253"/>
    </location>
</feature>
<keyword evidence="4 6" id="KW-0460">Magnesium</keyword>
<dbReference type="InterPro" id="IPR016055">
    <property type="entry name" value="A-D-PHexomutase_a/b/a-I/II/III"/>
</dbReference>
<dbReference type="EMBL" id="BAABFL010000089">
    <property type="protein sequence ID" value="GAA4648682.1"/>
    <property type="molecule type" value="Genomic_DNA"/>
</dbReference>
<dbReference type="InterPro" id="IPR036900">
    <property type="entry name" value="A-D-PHexomutase_C_sf"/>
</dbReference>
<organism evidence="13 14">
    <name type="scientific">Kistimonas scapharcae</name>
    <dbReference type="NCBI Taxonomy" id="1036133"/>
    <lineage>
        <taxon>Bacteria</taxon>
        <taxon>Pseudomonadati</taxon>
        <taxon>Pseudomonadota</taxon>
        <taxon>Gammaproteobacteria</taxon>
        <taxon>Oceanospirillales</taxon>
        <taxon>Endozoicomonadaceae</taxon>
        <taxon>Kistimonas</taxon>
    </lineage>
</organism>